<dbReference type="PANTHER" id="PTHR43557">
    <property type="entry name" value="APOPTOSIS-INDUCING FACTOR 1"/>
    <property type="match status" value="1"/>
</dbReference>
<dbReference type="Pfam" id="PF07992">
    <property type="entry name" value="Pyr_redox_2"/>
    <property type="match status" value="1"/>
</dbReference>
<dbReference type="SUPFAM" id="SSF55424">
    <property type="entry name" value="FAD/NAD-linked reductases, dimerisation (C-terminal) domain"/>
    <property type="match status" value="1"/>
</dbReference>
<evidence type="ECO:0000313" key="7">
    <source>
        <dbReference type="Proteomes" id="UP001239085"/>
    </source>
</evidence>
<dbReference type="PRINTS" id="PR00368">
    <property type="entry name" value="FADPNR"/>
</dbReference>
<evidence type="ECO:0000256" key="4">
    <source>
        <dbReference type="ARBA" id="ARBA00023002"/>
    </source>
</evidence>
<dbReference type="SUPFAM" id="SSF51905">
    <property type="entry name" value="FAD/NAD(P)-binding domain"/>
    <property type="match status" value="2"/>
</dbReference>
<comment type="cofactor">
    <cofactor evidence="1">
        <name>FAD</name>
        <dbReference type="ChEBI" id="CHEBI:57692"/>
    </cofactor>
</comment>
<dbReference type="InterPro" id="IPR016156">
    <property type="entry name" value="FAD/NAD-linked_Rdtase_dimer_sf"/>
</dbReference>
<proteinExistence type="predicted"/>
<dbReference type="EMBL" id="JAUSXK010000001">
    <property type="protein sequence ID" value="MDQ0645325.1"/>
    <property type="molecule type" value="Genomic_DNA"/>
</dbReference>
<gene>
    <name evidence="6" type="ORF">QFZ46_003485</name>
</gene>
<reference evidence="6 7" key="1">
    <citation type="submission" date="2023-07" db="EMBL/GenBank/DDBJ databases">
        <title>Comparative genomics of wheat-associated soil bacteria to identify genetic determinants of phenazine resistance.</title>
        <authorList>
            <person name="Mouncey N."/>
        </authorList>
    </citation>
    <scope>NUCLEOTIDE SEQUENCE [LARGE SCALE GENOMIC DNA]</scope>
    <source>
        <strain evidence="6 7">W2I7</strain>
    </source>
</reference>
<dbReference type="EC" id="1.18.1.3" evidence="6"/>
<evidence type="ECO:0000256" key="1">
    <source>
        <dbReference type="ARBA" id="ARBA00001974"/>
    </source>
</evidence>
<keyword evidence="4 6" id="KW-0560">Oxidoreductase</keyword>
<dbReference type="Gene3D" id="3.30.390.30">
    <property type="match status" value="1"/>
</dbReference>
<dbReference type="Proteomes" id="UP001239085">
    <property type="component" value="Unassembled WGS sequence"/>
</dbReference>
<feature type="domain" description="FAD/NAD(P)-binding" evidence="5">
    <location>
        <begin position="8"/>
        <end position="305"/>
    </location>
</feature>
<organism evidence="6 7">
    <name type="scientific">Microbacterium murale</name>
    <dbReference type="NCBI Taxonomy" id="1081040"/>
    <lineage>
        <taxon>Bacteria</taxon>
        <taxon>Bacillati</taxon>
        <taxon>Actinomycetota</taxon>
        <taxon>Actinomycetes</taxon>
        <taxon>Micrococcales</taxon>
        <taxon>Microbacteriaceae</taxon>
        <taxon>Microbacterium</taxon>
    </lineage>
</organism>
<dbReference type="GO" id="GO:0008860">
    <property type="term" value="F:ferredoxin-NAD+ reductase activity"/>
    <property type="evidence" value="ECO:0007669"/>
    <property type="project" value="UniProtKB-EC"/>
</dbReference>
<dbReference type="PRINTS" id="PR00411">
    <property type="entry name" value="PNDRDTASEI"/>
</dbReference>
<dbReference type="GO" id="GO:0051213">
    <property type="term" value="F:dioxygenase activity"/>
    <property type="evidence" value="ECO:0007669"/>
    <property type="project" value="UniProtKB-KW"/>
</dbReference>
<evidence type="ECO:0000313" key="6">
    <source>
        <dbReference type="EMBL" id="MDQ0645325.1"/>
    </source>
</evidence>
<accession>A0ABU0PDD4</accession>
<sequence length="406" mass="42366">MTAHIQHFQVIIVGASLAGLTAAESLRDEGFSGSIAVIGEEMHAPYLRPSLSKQVLKGVWGPTQAAIREPSQLADLDIALMLGRGARRLDIAGRTIEVGERVLGYEDLIIATGAVARGLETESVSASDPVHALRTLDDAIALRGAMSSADRIAIVGAGVLGCEIASVARGAGVDTVMIGRAPTLSFGGLGTALSPRIVSLLAENGVELRLGSAVSAARARAQGGGVRLADGSLIEADLVVAAVGCRPAVDWLRGSGLEIADGVVCDAHGRAAPHVFAVGDVAAWFDASSGTHQRVEHQQNAIEQAQAVARSLVHGIPSAPIIPFFWSELFGTRILSCGRVSHDATISTLHGDPQRDRFVLAATYRGAVEGLIGWNMPREFRLARADLLASSGERHLISAGRGTEYP</sequence>
<dbReference type="InterPro" id="IPR023753">
    <property type="entry name" value="FAD/NAD-binding_dom"/>
</dbReference>
<dbReference type="PANTHER" id="PTHR43557:SF2">
    <property type="entry name" value="RIESKE DOMAIN-CONTAINING PROTEIN-RELATED"/>
    <property type="match status" value="1"/>
</dbReference>
<protein>
    <submittedName>
        <fullName evidence="6">3-phenylpropionate/trans-cinnamate dioxygenase ferredoxin reductase subunit</fullName>
        <ecNumber evidence="6">1.18.1.3</ecNumber>
    </submittedName>
</protein>
<dbReference type="Gene3D" id="3.50.50.60">
    <property type="entry name" value="FAD/NAD(P)-binding domain"/>
    <property type="match status" value="2"/>
</dbReference>
<keyword evidence="2" id="KW-0285">Flavoprotein</keyword>
<evidence type="ECO:0000256" key="2">
    <source>
        <dbReference type="ARBA" id="ARBA00022630"/>
    </source>
</evidence>
<dbReference type="InterPro" id="IPR036188">
    <property type="entry name" value="FAD/NAD-bd_sf"/>
</dbReference>
<keyword evidence="7" id="KW-1185">Reference proteome</keyword>
<keyword evidence="3" id="KW-0274">FAD</keyword>
<name>A0ABU0PDD4_9MICO</name>
<comment type="caution">
    <text evidence="6">The sequence shown here is derived from an EMBL/GenBank/DDBJ whole genome shotgun (WGS) entry which is preliminary data.</text>
</comment>
<dbReference type="InterPro" id="IPR050446">
    <property type="entry name" value="FAD-oxidoreductase/Apoptosis"/>
</dbReference>
<keyword evidence="6" id="KW-0223">Dioxygenase</keyword>
<dbReference type="RefSeq" id="WP_307363502.1">
    <property type="nucleotide sequence ID" value="NZ_JAUSXK010000001.1"/>
</dbReference>
<evidence type="ECO:0000259" key="5">
    <source>
        <dbReference type="Pfam" id="PF07992"/>
    </source>
</evidence>
<evidence type="ECO:0000256" key="3">
    <source>
        <dbReference type="ARBA" id="ARBA00022827"/>
    </source>
</evidence>